<dbReference type="InterPro" id="IPR007146">
    <property type="entry name" value="Sas10/Utp3/C1D"/>
</dbReference>
<feature type="compositionally biased region" description="Low complexity" evidence="5">
    <location>
        <begin position="463"/>
        <end position="472"/>
    </location>
</feature>
<feature type="region of interest" description="Disordered" evidence="5">
    <location>
        <begin position="49"/>
        <end position="113"/>
    </location>
</feature>
<feature type="region of interest" description="Disordered" evidence="5">
    <location>
        <begin position="540"/>
        <end position="573"/>
    </location>
</feature>
<sequence length="605" mass="66762">MGKKRKARAPIGHLNSAVEQNDTFNDSEDDFVTGREKILLDEGPAAKRRRRLEEEDAELLPSDEEVFGDGLVSDDDDDAEDLLDEPDDDAGEAADEEEDERYWGDKRGDYYGADEIEDEQDALDEEAEARRLQQKQLQNMTDADFGFDEIAWAQAEGQQTTTSTTEKLPPVRISETATDEERLQILNTRYPEFEPLSSDLLACNAEYEELKAVAKKQSKSQASSKQVRLWAVSAYMAAIAMYLAVLTSTKDGIALPPAELRQHPIMTSLLRARQAWERTKDLKSEKEAEAAQPTSAPPVQPPPKTTIANGIHKPSKVSQRGPDATATSVKTIKPKKPKTITSASVSEPGIADARVPKKSAASTSKPKRTTIENLLAQSGPAKDEDDESDFGDEVALTAEEAAAKASKKKSLRFYTSQIAQKAGKRAFASRQAGGDDDLPYKERIRDRQERLKREVEQDRAEQAAMSDGGASDADYDENDLASKMNNDANEYYNALTSAASAKKTDKLARADAHALAAQQGAQVYEEETVGPDGKRKITYAIEKNKGLQPRRKKEVRNPRVKKKKKFEEKKKKLASMRPVYKGGLKGAYSGEGSGIKMNVVKSVKL</sequence>
<feature type="compositionally biased region" description="Basic and acidic residues" evidence="5">
    <location>
        <begin position="277"/>
        <end position="289"/>
    </location>
</feature>
<feature type="compositionally biased region" description="Acidic residues" evidence="5">
    <location>
        <begin position="54"/>
        <end position="100"/>
    </location>
</feature>
<dbReference type="PANTHER" id="PTHR13237:SF8">
    <property type="entry name" value="SOMETHING ABOUT SILENCING PROTEIN 10"/>
    <property type="match status" value="1"/>
</dbReference>
<dbReference type="Pfam" id="PF04000">
    <property type="entry name" value="Sas10_Utp3"/>
    <property type="match status" value="1"/>
</dbReference>
<dbReference type="GO" id="GO:0032040">
    <property type="term" value="C:small-subunit processome"/>
    <property type="evidence" value="ECO:0007669"/>
    <property type="project" value="TreeGrafter"/>
</dbReference>
<dbReference type="GeneID" id="28731068"/>
<dbReference type="RefSeq" id="XP_017995921.1">
    <property type="nucleotide sequence ID" value="XM_018139188.1"/>
</dbReference>
<dbReference type="STRING" id="1664694.A0A0N0NIN8"/>
<feature type="region of interest" description="Disordered" evidence="5">
    <location>
        <begin position="1"/>
        <end position="29"/>
    </location>
</feature>
<proteinExistence type="inferred from homology"/>
<organism evidence="8 9">
    <name type="scientific">Cyphellophora attinorum</name>
    <dbReference type="NCBI Taxonomy" id="1664694"/>
    <lineage>
        <taxon>Eukaryota</taxon>
        <taxon>Fungi</taxon>
        <taxon>Dikarya</taxon>
        <taxon>Ascomycota</taxon>
        <taxon>Pezizomycotina</taxon>
        <taxon>Eurotiomycetes</taxon>
        <taxon>Chaetothyriomycetidae</taxon>
        <taxon>Chaetothyriales</taxon>
        <taxon>Cyphellophoraceae</taxon>
        <taxon>Cyphellophora</taxon>
    </lineage>
</organism>
<dbReference type="OrthoDB" id="1924577at2759"/>
<dbReference type="EMBL" id="LFJN01000035">
    <property type="protein sequence ID" value="KPI35958.1"/>
    <property type="molecule type" value="Genomic_DNA"/>
</dbReference>
<dbReference type="Pfam" id="PF09368">
    <property type="entry name" value="Sas10"/>
    <property type="match status" value="1"/>
</dbReference>
<dbReference type="InterPro" id="IPR018972">
    <property type="entry name" value="Sas10_C_dom"/>
</dbReference>
<comment type="similarity">
    <text evidence="2">Belongs to the SAS10 family.</text>
</comment>
<evidence type="ECO:0000256" key="4">
    <source>
        <dbReference type="ARBA" id="ARBA00023242"/>
    </source>
</evidence>
<feature type="region of interest" description="Disordered" evidence="5">
    <location>
        <begin position="421"/>
        <end position="478"/>
    </location>
</feature>
<accession>A0A0N0NIN8</accession>
<keyword evidence="6" id="KW-1133">Transmembrane helix</keyword>
<comment type="caution">
    <text evidence="8">The sequence shown here is derived from an EMBL/GenBank/DDBJ whole genome shotgun (WGS) entry which is preliminary data.</text>
</comment>
<keyword evidence="9" id="KW-1185">Reference proteome</keyword>
<dbReference type="PANTHER" id="PTHR13237">
    <property type="entry name" value="SOMETHING ABOUT SILENCING PROTEIN 10-RELATED"/>
    <property type="match status" value="1"/>
</dbReference>
<evidence type="ECO:0000256" key="1">
    <source>
        <dbReference type="ARBA" id="ARBA00004123"/>
    </source>
</evidence>
<feature type="compositionally biased region" description="Acidic residues" evidence="5">
    <location>
        <begin position="383"/>
        <end position="392"/>
    </location>
</feature>
<evidence type="ECO:0000256" key="3">
    <source>
        <dbReference type="ARBA" id="ARBA00022553"/>
    </source>
</evidence>
<feature type="compositionally biased region" description="Basic residues" evidence="5">
    <location>
        <begin position="548"/>
        <end position="564"/>
    </location>
</feature>
<dbReference type="GO" id="GO:0000462">
    <property type="term" value="P:maturation of SSU-rRNA from tricistronic rRNA transcript (SSU-rRNA, 5.8S rRNA, LSU-rRNA)"/>
    <property type="evidence" value="ECO:0007669"/>
    <property type="project" value="TreeGrafter"/>
</dbReference>
<feature type="domain" description="Sas10 C-terminal" evidence="7">
    <location>
        <begin position="532"/>
        <end position="605"/>
    </location>
</feature>
<keyword evidence="6" id="KW-0472">Membrane</keyword>
<dbReference type="VEuPathDB" id="FungiDB:AB675_10418"/>
<feature type="region of interest" description="Disordered" evidence="5">
    <location>
        <begin position="277"/>
        <end position="392"/>
    </location>
</feature>
<feature type="compositionally biased region" description="Basic and acidic residues" evidence="5">
    <location>
        <begin position="438"/>
        <end position="461"/>
    </location>
</feature>
<gene>
    <name evidence="8" type="ORF">AB675_10418</name>
</gene>
<feature type="transmembrane region" description="Helical" evidence="6">
    <location>
        <begin position="227"/>
        <end position="246"/>
    </location>
</feature>
<evidence type="ECO:0000313" key="9">
    <source>
        <dbReference type="Proteomes" id="UP000038010"/>
    </source>
</evidence>
<reference evidence="8 9" key="1">
    <citation type="submission" date="2015-06" db="EMBL/GenBank/DDBJ databases">
        <title>Draft genome of the ant-associated black yeast Phialophora attae CBS 131958.</title>
        <authorList>
            <person name="Moreno L.F."/>
            <person name="Stielow B.J."/>
            <person name="de Hoog S."/>
            <person name="Vicente V.A."/>
            <person name="Weiss V.A."/>
            <person name="de Vries M."/>
            <person name="Cruz L.M."/>
            <person name="Souza E.M."/>
        </authorList>
    </citation>
    <scope>NUCLEOTIDE SEQUENCE [LARGE SCALE GENOMIC DNA]</scope>
    <source>
        <strain evidence="8 9">CBS 131958</strain>
    </source>
</reference>
<keyword evidence="3" id="KW-0597">Phosphoprotein</keyword>
<evidence type="ECO:0000256" key="5">
    <source>
        <dbReference type="SAM" id="MobiDB-lite"/>
    </source>
</evidence>
<feature type="compositionally biased region" description="Pro residues" evidence="5">
    <location>
        <begin position="295"/>
        <end position="304"/>
    </location>
</feature>
<name>A0A0N0NIN8_9EURO</name>
<dbReference type="AlphaFoldDB" id="A0A0N0NIN8"/>
<evidence type="ECO:0000313" key="8">
    <source>
        <dbReference type="EMBL" id="KPI35958.1"/>
    </source>
</evidence>
<protein>
    <recommendedName>
        <fullName evidence="7">Sas10 C-terminal domain-containing protein</fullName>
    </recommendedName>
</protein>
<evidence type="ECO:0000256" key="6">
    <source>
        <dbReference type="SAM" id="Phobius"/>
    </source>
</evidence>
<keyword evidence="6" id="KW-0812">Transmembrane</keyword>
<evidence type="ECO:0000256" key="2">
    <source>
        <dbReference type="ARBA" id="ARBA00010979"/>
    </source>
</evidence>
<evidence type="ECO:0000259" key="7">
    <source>
        <dbReference type="Pfam" id="PF09368"/>
    </source>
</evidence>
<comment type="subcellular location">
    <subcellularLocation>
        <location evidence="1">Nucleus</location>
    </subcellularLocation>
</comment>
<dbReference type="Proteomes" id="UP000038010">
    <property type="component" value="Unassembled WGS sequence"/>
</dbReference>
<keyword evidence="4" id="KW-0539">Nucleus</keyword>